<dbReference type="PRINTS" id="PR00792">
    <property type="entry name" value="PEPSIN"/>
</dbReference>
<name>A0A0F4ZBD7_9PEZI</name>
<dbReference type="Pfam" id="PF00026">
    <property type="entry name" value="Asp"/>
    <property type="match status" value="1"/>
</dbReference>
<keyword evidence="11" id="KW-1015">Disulfide bond</keyword>
<gene>
    <name evidence="14" type="ORF">TD95_005437</name>
</gene>
<feature type="chain" id="PRO_5002482514" description="Peptidase A1 domain-containing protein" evidence="12">
    <location>
        <begin position="20"/>
        <end position="495"/>
    </location>
</feature>
<comment type="subcellular location">
    <subcellularLocation>
        <location evidence="1">Cell membrane</location>
    </subcellularLocation>
</comment>
<accession>A0A0F4ZBD7</accession>
<evidence type="ECO:0000256" key="2">
    <source>
        <dbReference type="ARBA" id="ARBA00007447"/>
    </source>
</evidence>
<evidence type="ECO:0000256" key="1">
    <source>
        <dbReference type="ARBA" id="ARBA00004236"/>
    </source>
</evidence>
<dbReference type="GO" id="GO:0005886">
    <property type="term" value="C:plasma membrane"/>
    <property type="evidence" value="ECO:0007669"/>
    <property type="project" value="UniProtKB-SubCell"/>
</dbReference>
<feature type="domain" description="Peptidase A1" evidence="13">
    <location>
        <begin position="112"/>
        <end position="415"/>
    </location>
</feature>
<evidence type="ECO:0000256" key="7">
    <source>
        <dbReference type="ARBA" id="ARBA00023136"/>
    </source>
</evidence>
<evidence type="ECO:0000256" key="11">
    <source>
        <dbReference type="PIRSR" id="PIRSR601461-2"/>
    </source>
</evidence>
<dbReference type="SUPFAM" id="SSF50630">
    <property type="entry name" value="Acid proteases"/>
    <property type="match status" value="1"/>
</dbReference>
<dbReference type="GO" id="GO:0006508">
    <property type="term" value="P:proteolysis"/>
    <property type="evidence" value="ECO:0007669"/>
    <property type="project" value="UniProtKB-KW"/>
</dbReference>
<dbReference type="PANTHER" id="PTHR47966">
    <property type="entry name" value="BETA-SITE APP-CLEAVING ENZYME, ISOFORM A-RELATED"/>
    <property type="match status" value="1"/>
</dbReference>
<evidence type="ECO:0000313" key="15">
    <source>
        <dbReference type="Proteomes" id="UP000033483"/>
    </source>
</evidence>
<evidence type="ECO:0000256" key="12">
    <source>
        <dbReference type="SAM" id="SignalP"/>
    </source>
</evidence>
<dbReference type="PANTHER" id="PTHR47966:SF75">
    <property type="entry name" value="ENDOPEPTIDASE (CTSD), PUTATIVE (AFU_ORTHOLOGUE AFUA_4G07040)-RELATED"/>
    <property type="match status" value="1"/>
</dbReference>
<dbReference type="InterPro" id="IPR001461">
    <property type="entry name" value="Aspartic_peptidase_A1"/>
</dbReference>
<dbReference type="MEROPS" id="A01.077"/>
<dbReference type="InterPro" id="IPR034164">
    <property type="entry name" value="Pepsin-like_dom"/>
</dbReference>
<keyword evidence="4" id="KW-0645">Protease</keyword>
<dbReference type="GO" id="GO:0004190">
    <property type="term" value="F:aspartic-type endopeptidase activity"/>
    <property type="evidence" value="ECO:0007669"/>
    <property type="project" value="UniProtKB-KW"/>
</dbReference>
<feature type="active site" evidence="10">
    <location>
        <position position="130"/>
    </location>
</feature>
<dbReference type="OrthoDB" id="660550at2759"/>
<evidence type="ECO:0000256" key="9">
    <source>
        <dbReference type="ARBA" id="ARBA00023288"/>
    </source>
</evidence>
<evidence type="ECO:0000256" key="3">
    <source>
        <dbReference type="ARBA" id="ARBA00022475"/>
    </source>
</evidence>
<dbReference type="PROSITE" id="PS51767">
    <property type="entry name" value="PEPTIDASE_A1"/>
    <property type="match status" value="1"/>
</dbReference>
<protein>
    <recommendedName>
        <fullName evidence="13">Peptidase A1 domain-containing protein</fullName>
    </recommendedName>
</protein>
<feature type="disulfide bond" evidence="11">
    <location>
        <begin position="346"/>
        <end position="377"/>
    </location>
</feature>
<evidence type="ECO:0000256" key="8">
    <source>
        <dbReference type="ARBA" id="ARBA00023180"/>
    </source>
</evidence>
<feature type="signal peptide" evidence="12">
    <location>
        <begin position="1"/>
        <end position="19"/>
    </location>
</feature>
<proteinExistence type="inferred from homology"/>
<evidence type="ECO:0000256" key="5">
    <source>
        <dbReference type="ARBA" id="ARBA00022750"/>
    </source>
</evidence>
<keyword evidence="3" id="KW-1003">Cell membrane</keyword>
<keyword evidence="7" id="KW-0472">Membrane</keyword>
<dbReference type="AlphaFoldDB" id="A0A0F4ZBD7"/>
<evidence type="ECO:0000313" key="14">
    <source>
        <dbReference type="EMBL" id="KKA27605.1"/>
    </source>
</evidence>
<sequence>MRSPFLLAQALALSSSASAFYIWKPCIEDGSCVDKTKIDIARQRVTSRNKGLTLELVQRARPASSPLSRRLEAIRAADLEKRNTNSYDIMTAETPSYKHSVGIDQDGNDLSYFISVSIGSNKTQMYMLVDTGAGSTWIMGDTCSTDACKMHSSFSPSESTTMTELDKTFSIAYGSGSVSGRNVEDSLTVGDISVTMNFGLANYTSSDFESFPFDGILGLSLNTGSTDSFTHKLNASSDITEKVFSVFLARASSGVNNGELTLGGINPSRYTGAITYTDLESASSGDWSIPMDSVSIGGKDVGISSRTGYIDTGTSYIFGPPEDVKLMHSHIAGANTTDGSRWTVPCDTSEDLALSFGGKAWTLQKSDWISTARDGTCYSYVMGVEVVSNGWLLGDSFIKNVYTVFDMAERRIGFAAAKHDSSSTASASGSTTIGGTAAQETGGIGVISSNSASATAEAAHTTSPTSSSKSSAATSGLPISVAAVASSLLISLMSL</sequence>
<keyword evidence="8" id="KW-0325">Glycoprotein</keyword>
<comment type="similarity">
    <text evidence="2">Belongs to the peptidase A1 family.</text>
</comment>
<evidence type="ECO:0000256" key="4">
    <source>
        <dbReference type="ARBA" id="ARBA00022670"/>
    </source>
</evidence>
<evidence type="ECO:0000256" key="10">
    <source>
        <dbReference type="PIRSR" id="PIRSR601461-1"/>
    </source>
</evidence>
<feature type="active site" evidence="10">
    <location>
        <position position="311"/>
    </location>
</feature>
<evidence type="ECO:0000259" key="13">
    <source>
        <dbReference type="PROSITE" id="PS51767"/>
    </source>
</evidence>
<dbReference type="EMBL" id="LAEV01001623">
    <property type="protein sequence ID" value="KKA27605.1"/>
    <property type="molecule type" value="Genomic_DNA"/>
</dbReference>
<dbReference type="Proteomes" id="UP000033483">
    <property type="component" value="Unassembled WGS sequence"/>
</dbReference>
<comment type="caution">
    <text evidence="14">The sequence shown here is derived from an EMBL/GenBank/DDBJ whole genome shotgun (WGS) entry which is preliminary data.</text>
</comment>
<keyword evidence="15" id="KW-1185">Reference proteome</keyword>
<dbReference type="Gene3D" id="2.40.70.10">
    <property type="entry name" value="Acid Proteases"/>
    <property type="match status" value="2"/>
</dbReference>
<dbReference type="InterPro" id="IPR033121">
    <property type="entry name" value="PEPTIDASE_A1"/>
</dbReference>
<keyword evidence="12" id="KW-0732">Signal</keyword>
<keyword evidence="5" id="KW-0064">Aspartyl protease</keyword>
<keyword evidence="6" id="KW-0378">Hydrolase</keyword>
<dbReference type="InterPro" id="IPR021109">
    <property type="entry name" value="Peptidase_aspartic_dom_sf"/>
</dbReference>
<dbReference type="FunFam" id="2.40.70.10:FF:000060">
    <property type="entry name" value="Aspartic-type endopeptidase ctsD"/>
    <property type="match status" value="1"/>
</dbReference>
<evidence type="ECO:0000256" key="6">
    <source>
        <dbReference type="ARBA" id="ARBA00022801"/>
    </source>
</evidence>
<feature type="disulfide bond" evidence="11">
    <location>
        <begin position="143"/>
        <end position="148"/>
    </location>
</feature>
<dbReference type="CDD" id="cd05471">
    <property type="entry name" value="pepsin_like"/>
    <property type="match status" value="1"/>
</dbReference>
<organism evidence="14 15">
    <name type="scientific">Thielaviopsis punctulata</name>
    <dbReference type="NCBI Taxonomy" id="72032"/>
    <lineage>
        <taxon>Eukaryota</taxon>
        <taxon>Fungi</taxon>
        <taxon>Dikarya</taxon>
        <taxon>Ascomycota</taxon>
        <taxon>Pezizomycotina</taxon>
        <taxon>Sordariomycetes</taxon>
        <taxon>Hypocreomycetidae</taxon>
        <taxon>Microascales</taxon>
        <taxon>Ceratocystidaceae</taxon>
        <taxon>Thielaviopsis</taxon>
    </lineage>
</organism>
<keyword evidence="9" id="KW-0449">Lipoprotein</keyword>
<reference evidence="14 15" key="1">
    <citation type="submission" date="2015-03" db="EMBL/GenBank/DDBJ databases">
        <authorList>
            <person name="Radwan O."/>
            <person name="Al-Naeli F.A."/>
            <person name="Rendon G.A."/>
            <person name="Fields C."/>
        </authorList>
    </citation>
    <scope>NUCLEOTIDE SEQUENCE [LARGE SCALE GENOMIC DNA]</scope>
    <source>
        <strain evidence="14">CR-DP1</strain>
    </source>
</reference>